<feature type="compositionally biased region" description="Basic and acidic residues" evidence="4">
    <location>
        <begin position="155"/>
        <end position="176"/>
    </location>
</feature>
<dbReference type="GO" id="GO:0000976">
    <property type="term" value="F:transcription cis-regulatory region binding"/>
    <property type="evidence" value="ECO:0007669"/>
    <property type="project" value="InterPro"/>
</dbReference>
<evidence type="ECO:0000256" key="1">
    <source>
        <dbReference type="ARBA" id="ARBA00023015"/>
    </source>
</evidence>
<dbReference type="InterPro" id="IPR012346">
    <property type="entry name" value="p53/RUNT-type_TF_DNA-bd_sf"/>
</dbReference>
<dbReference type="GO" id="GO:0003700">
    <property type="term" value="F:DNA-binding transcription factor activity"/>
    <property type="evidence" value="ECO:0007669"/>
    <property type="project" value="InterPro"/>
</dbReference>
<dbReference type="GO" id="GO:0005634">
    <property type="term" value="C:nucleus"/>
    <property type="evidence" value="ECO:0007669"/>
    <property type="project" value="InterPro"/>
</dbReference>
<organism evidence="6">
    <name type="scientific">Culex pipiens</name>
    <name type="common">House mosquito</name>
    <dbReference type="NCBI Taxonomy" id="7175"/>
    <lineage>
        <taxon>Eukaryota</taxon>
        <taxon>Metazoa</taxon>
        <taxon>Ecdysozoa</taxon>
        <taxon>Arthropoda</taxon>
        <taxon>Hexapoda</taxon>
        <taxon>Insecta</taxon>
        <taxon>Pterygota</taxon>
        <taxon>Neoptera</taxon>
        <taxon>Endopterygota</taxon>
        <taxon>Diptera</taxon>
        <taxon>Nematocera</taxon>
        <taxon>Culicoidea</taxon>
        <taxon>Culicidae</taxon>
        <taxon>Culicinae</taxon>
        <taxon>Culicini</taxon>
        <taxon>Culex</taxon>
        <taxon>Culex</taxon>
    </lineage>
</organism>
<evidence type="ECO:0000313" key="6">
    <source>
        <dbReference type="EMBL" id="CAG6475328.1"/>
    </source>
</evidence>
<keyword evidence="3" id="KW-0539">Nucleus</keyword>
<accession>A0A8D8BHF8</accession>
<evidence type="ECO:0000256" key="2">
    <source>
        <dbReference type="ARBA" id="ARBA00023163"/>
    </source>
</evidence>
<protein>
    <submittedName>
        <fullName evidence="6">(northern house mosquito) hypothetical protein</fullName>
    </submittedName>
</protein>
<evidence type="ECO:0000256" key="3">
    <source>
        <dbReference type="ARBA" id="ARBA00023242"/>
    </source>
</evidence>
<feature type="region of interest" description="Disordered" evidence="4">
    <location>
        <begin position="155"/>
        <end position="179"/>
    </location>
</feature>
<proteinExistence type="predicted"/>
<sequence>MTTFNVTGHNNLIPGMVFTNVGIPTQFNVESDSRIDKSTHWISVMLTRDGNQKTVVKPCKFGPEGIHKQIPEHTYFSTDDQNIRYVWKTPFVEKANPPTIHYPMTETMLLKFQCLNSCQGAKHARMVLIFRLHDAEQNVIAQSEVDIKVINNHSTKEKEAAKASKESSKGKRKGDLSECSVAGGTDVQLHINKKLKPGLEQILQETFEPAYAIAKTDKEREIIRKCIENCLNQIAVAEPVTTTDKVQAIQERRLSTYQGVQESGNKLCEIKLTMLEKMKDPLRQQVEALYAGSMVLADQSSCAMLRRLRDENIVSIEGATSLNCQPVPVMDDSVTHSSTPFPVDGSMCFTATASGHDQGEAADQDSLVTNNADNAEQHLNGDTAIKTYIIVPFVKVAKWIKDVNADIVYIASLKENTFIYNGDIENYPTMTTMPDTGLRNAEALPASEDGIEDMMMEPDG</sequence>
<name>A0A8D8BHF8_CULPI</name>
<dbReference type="AlphaFoldDB" id="A0A8D8BHF8"/>
<dbReference type="Gene3D" id="2.60.40.720">
    <property type="match status" value="1"/>
</dbReference>
<evidence type="ECO:0000256" key="4">
    <source>
        <dbReference type="SAM" id="MobiDB-lite"/>
    </source>
</evidence>
<keyword evidence="1" id="KW-0805">Transcription regulation</keyword>
<dbReference type="EMBL" id="HBUE01076471">
    <property type="protein sequence ID" value="CAG6475328.1"/>
    <property type="molecule type" value="Transcribed_RNA"/>
</dbReference>
<dbReference type="InterPro" id="IPR011615">
    <property type="entry name" value="p53_DNA-bd"/>
</dbReference>
<evidence type="ECO:0000259" key="5">
    <source>
        <dbReference type="Pfam" id="PF00870"/>
    </source>
</evidence>
<feature type="domain" description="p53 DNA-binding" evidence="5">
    <location>
        <begin position="24"/>
        <end position="152"/>
    </location>
</feature>
<keyword evidence="2" id="KW-0804">Transcription</keyword>
<dbReference type="EMBL" id="HBUE01076472">
    <property type="protein sequence ID" value="CAG6475329.1"/>
    <property type="molecule type" value="Transcribed_RNA"/>
</dbReference>
<reference evidence="6" key="1">
    <citation type="submission" date="2021-05" db="EMBL/GenBank/DDBJ databases">
        <authorList>
            <person name="Alioto T."/>
            <person name="Alioto T."/>
            <person name="Gomez Garrido J."/>
        </authorList>
    </citation>
    <scope>NUCLEOTIDE SEQUENCE</scope>
</reference>
<dbReference type="Pfam" id="PF00870">
    <property type="entry name" value="P53"/>
    <property type="match status" value="1"/>
</dbReference>